<dbReference type="GO" id="GO:0016791">
    <property type="term" value="F:phosphatase activity"/>
    <property type="evidence" value="ECO:0007669"/>
    <property type="project" value="TreeGrafter"/>
</dbReference>
<dbReference type="PANTHER" id="PTHR15486">
    <property type="entry name" value="ANCIENT UBIQUITOUS PROTEIN"/>
    <property type="match status" value="1"/>
</dbReference>
<evidence type="ECO:0000256" key="2">
    <source>
        <dbReference type="ARBA" id="ARBA00007937"/>
    </source>
</evidence>
<gene>
    <name evidence="10" type="ORF">KI387_042519</name>
</gene>
<evidence type="ECO:0000256" key="5">
    <source>
        <dbReference type="ARBA" id="ARBA00022989"/>
    </source>
</evidence>
<dbReference type="OMA" id="AITRIAM"/>
<dbReference type="AlphaFoldDB" id="A0AA38C0U8"/>
<evidence type="ECO:0000256" key="3">
    <source>
        <dbReference type="ARBA" id="ARBA00022679"/>
    </source>
</evidence>
<dbReference type="Pfam" id="PF23270">
    <property type="entry name" value="HAD_RAM2_N"/>
    <property type="match status" value="1"/>
</dbReference>
<dbReference type="GO" id="GO:0016020">
    <property type="term" value="C:membrane"/>
    <property type="evidence" value="ECO:0007669"/>
    <property type="project" value="UniProtKB-SubCell"/>
</dbReference>
<keyword evidence="4 8" id="KW-0812">Transmembrane</keyword>
<feature type="domain" description="Glycerol-3-phosphate acyltransferase RAM2/GPAT1-8 HAD-like" evidence="9">
    <location>
        <begin position="4"/>
        <end position="73"/>
    </location>
</feature>
<dbReference type="GO" id="GO:0010143">
    <property type="term" value="P:cutin biosynthetic process"/>
    <property type="evidence" value="ECO:0007669"/>
    <property type="project" value="TreeGrafter"/>
</dbReference>
<comment type="caution">
    <text evidence="10">The sequence shown here is derived from an EMBL/GenBank/DDBJ whole genome shotgun (WGS) entry which is preliminary data.</text>
</comment>
<keyword evidence="3" id="KW-0808">Transferase</keyword>
<dbReference type="InterPro" id="IPR056462">
    <property type="entry name" value="HAD_RAM2/GPAT1-8"/>
</dbReference>
<dbReference type="EMBL" id="JAHRHJ020003188">
    <property type="protein sequence ID" value="KAH9292296.1"/>
    <property type="molecule type" value="Genomic_DNA"/>
</dbReference>
<dbReference type="Proteomes" id="UP000824469">
    <property type="component" value="Unassembled WGS sequence"/>
</dbReference>
<reference evidence="10 11" key="1">
    <citation type="journal article" date="2021" name="Nat. Plants">
        <title>The Taxus genome provides insights into paclitaxel biosynthesis.</title>
        <authorList>
            <person name="Xiong X."/>
            <person name="Gou J."/>
            <person name="Liao Q."/>
            <person name="Li Y."/>
            <person name="Zhou Q."/>
            <person name="Bi G."/>
            <person name="Li C."/>
            <person name="Du R."/>
            <person name="Wang X."/>
            <person name="Sun T."/>
            <person name="Guo L."/>
            <person name="Liang H."/>
            <person name="Lu P."/>
            <person name="Wu Y."/>
            <person name="Zhang Z."/>
            <person name="Ro D.K."/>
            <person name="Shang Y."/>
            <person name="Huang S."/>
            <person name="Yan J."/>
        </authorList>
    </citation>
    <scope>NUCLEOTIDE SEQUENCE [LARGE SCALE GENOMIC DNA]</scope>
    <source>
        <strain evidence="10">Ta-2019</strain>
    </source>
</reference>
<evidence type="ECO:0000256" key="8">
    <source>
        <dbReference type="SAM" id="Phobius"/>
    </source>
</evidence>
<evidence type="ECO:0000256" key="4">
    <source>
        <dbReference type="ARBA" id="ARBA00022692"/>
    </source>
</evidence>
<name>A0AA38C0U8_TAXCH</name>
<feature type="region of interest" description="Disordered" evidence="7">
    <location>
        <begin position="207"/>
        <end position="243"/>
    </location>
</feature>
<evidence type="ECO:0000313" key="10">
    <source>
        <dbReference type="EMBL" id="KAH9292296.1"/>
    </source>
</evidence>
<evidence type="ECO:0000256" key="7">
    <source>
        <dbReference type="SAM" id="MobiDB-lite"/>
    </source>
</evidence>
<organism evidence="10 11">
    <name type="scientific">Taxus chinensis</name>
    <name type="common">Chinese yew</name>
    <name type="synonym">Taxus wallichiana var. chinensis</name>
    <dbReference type="NCBI Taxonomy" id="29808"/>
    <lineage>
        <taxon>Eukaryota</taxon>
        <taxon>Viridiplantae</taxon>
        <taxon>Streptophyta</taxon>
        <taxon>Embryophyta</taxon>
        <taxon>Tracheophyta</taxon>
        <taxon>Spermatophyta</taxon>
        <taxon>Pinopsida</taxon>
        <taxon>Pinidae</taxon>
        <taxon>Conifers II</taxon>
        <taxon>Cupressales</taxon>
        <taxon>Taxaceae</taxon>
        <taxon>Taxus</taxon>
    </lineage>
</organism>
<accession>A0AA38C0U8</accession>
<comment type="subcellular location">
    <subcellularLocation>
        <location evidence="1">Membrane</location>
    </subcellularLocation>
</comment>
<feature type="region of interest" description="Disordered" evidence="7">
    <location>
        <begin position="156"/>
        <end position="193"/>
    </location>
</feature>
<keyword evidence="6 8" id="KW-0472">Membrane</keyword>
<evidence type="ECO:0000313" key="11">
    <source>
        <dbReference type="Proteomes" id="UP000824469"/>
    </source>
</evidence>
<keyword evidence="11" id="KW-1185">Reference proteome</keyword>
<dbReference type="PANTHER" id="PTHR15486:SF96">
    <property type="entry name" value="LIPID DROPLET-REGULATING VLDL ASSEMBLY FACTOR AUP1"/>
    <property type="match status" value="1"/>
</dbReference>
<evidence type="ECO:0000259" key="9">
    <source>
        <dbReference type="Pfam" id="PF23270"/>
    </source>
</evidence>
<keyword evidence="5 8" id="KW-1133">Transmembrane helix</keyword>
<sequence>MFRQAEEVIGTEIEVNRFGRATGFVKVPGVLLGLHKRFAVKALFGDATPTVGLGREIPVERSFMALCQESYVVPANQRKDTNRRRASQAAACNFFHDGRLVRRPTPLSALLILIYIPLGMFLAIFRILAGFLLPIWAIHHTSPYLGGKIIVNGEQPQASSRSNAGRPRRSVRVHPQNPAGSRYPLHNSEAKNSGRNVFDFSSVGAPLSYSDGEADPPEGTRRRQHKKPSAERRSGGVPRRNHLQGAVPVALQFSLCRAFRSDCSRRHGLSRELVLRVDCQGMEGDGPLFFFFMNPRPEYRVTFLKQIPHRLTCSAGKSPHEVANYVQRLLARTLGFECTGLTRREKYSILAGNDGTVSSSSSRWLGLFTHRAQN</sequence>
<evidence type="ECO:0000256" key="6">
    <source>
        <dbReference type="ARBA" id="ARBA00023136"/>
    </source>
</evidence>
<dbReference type="GO" id="GO:0090447">
    <property type="term" value="F:glycerol-3-phosphate 2-O-acyltransferase activity"/>
    <property type="evidence" value="ECO:0007669"/>
    <property type="project" value="TreeGrafter"/>
</dbReference>
<protein>
    <recommendedName>
        <fullName evidence="9">Glycerol-3-phosphate acyltransferase RAM2/GPAT1-8 HAD-like domain-containing protein</fullName>
    </recommendedName>
</protein>
<evidence type="ECO:0000256" key="1">
    <source>
        <dbReference type="ARBA" id="ARBA00004370"/>
    </source>
</evidence>
<comment type="similarity">
    <text evidence="2">Belongs to the GPAT/DAPAT family.</text>
</comment>
<proteinExistence type="inferred from homology"/>
<feature type="transmembrane region" description="Helical" evidence="8">
    <location>
        <begin position="109"/>
        <end position="136"/>
    </location>
</feature>